<dbReference type="PANTHER" id="PTHR31503">
    <property type="entry name" value="VACUOLAR CALCIUM ION TRANSPORTER"/>
    <property type="match status" value="1"/>
</dbReference>
<dbReference type="PROSITE" id="PS00018">
    <property type="entry name" value="EF_HAND_1"/>
    <property type="match status" value="1"/>
</dbReference>
<keyword evidence="7" id="KW-0406">Ion transport</keyword>
<dbReference type="Pfam" id="PF01699">
    <property type="entry name" value="Na_Ca_ex"/>
    <property type="match status" value="2"/>
</dbReference>
<organism evidence="12 13">
    <name type="scientific">Apatococcus lobatus</name>
    <dbReference type="NCBI Taxonomy" id="904363"/>
    <lineage>
        <taxon>Eukaryota</taxon>
        <taxon>Viridiplantae</taxon>
        <taxon>Chlorophyta</taxon>
        <taxon>core chlorophytes</taxon>
        <taxon>Trebouxiophyceae</taxon>
        <taxon>Chlorellales</taxon>
        <taxon>Chlorellaceae</taxon>
        <taxon>Apatococcus</taxon>
    </lineage>
</organism>
<evidence type="ECO:0000256" key="5">
    <source>
        <dbReference type="ARBA" id="ARBA00022837"/>
    </source>
</evidence>
<proteinExistence type="predicted"/>
<evidence type="ECO:0000256" key="7">
    <source>
        <dbReference type="ARBA" id="ARBA00023065"/>
    </source>
</evidence>
<dbReference type="InterPro" id="IPR018247">
    <property type="entry name" value="EF_Hand_1_Ca_BS"/>
</dbReference>
<dbReference type="EMBL" id="JALJOS010000001">
    <property type="protein sequence ID" value="KAK9844780.1"/>
    <property type="molecule type" value="Genomic_DNA"/>
</dbReference>
<dbReference type="InterPro" id="IPR044880">
    <property type="entry name" value="NCX_ion-bd_dom_sf"/>
</dbReference>
<dbReference type="GO" id="GO:0015369">
    <property type="term" value="F:calcium:proton antiporter activity"/>
    <property type="evidence" value="ECO:0007669"/>
    <property type="project" value="TreeGrafter"/>
</dbReference>
<protein>
    <recommendedName>
        <fullName evidence="11">EF-hand domain-containing protein</fullName>
    </recommendedName>
</protein>
<dbReference type="GO" id="GO:0005509">
    <property type="term" value="F:calcium ion binding"/>
    <property type="evidence" value="ECO:0007669"/>
    <property type="project" value="InterPro"/>
</dbReference>
<feature type="transmembrane region" description="Helical" evidence="10">
    <location>
        <begin position="234"/>
        <end position="255"/>
    </location>
</feature>
<dbReference type="SUPFAM" id="SSF47473">
    <property type="entry name" value="EF-hand"/>
    <property type="match status" value="1"/>
</dbReference>
<feature type="transmembrane region" description="Helical" evidence="10">
    <location>
        <begin position="394"/>
        <end position="414"/>
    </location>
</feature>
<keyword evidence="5" id="KW-0106">Calcium</keyword>
<evidence type="ECO:0000313" key="13">
    <source>
        <dbReference type="Proteomes" id="UP001438707"/>
    </source>
</evidence>
<feature type="transmembrane region" description="Helical" evidence="10">
    <location>
        <begin position="261"/>
        <end position="277"/>
    </location>
</feature>
<evidence type="ECO:0000256" key="10">
    <source>
        <dbReference type="SAM" id="Phobius"/>
    </source>
</evidence>
<evidence type="ECO:0000259" key="11">
    <source>
        <dbReference type="PROSITE" id="PS50222"/>
    </source>
</evidence>
<evidence type="ECO:0000256" key="6">
    <source>
        <dbReference type="ARBA" id="ARBA00022989"/>
    </source>
</evidence>
<dbReference type="Gene3D" id="2.160.20.70">
    <property type="match status" value="1"/>
</dbReference>
<keyword evidence="3" id="KW-0050">Antiport</keyword>
<feature type="compositionally biased region" description="Acidic residues" evidence="9">
    <location>
        <begin position="609"/>
        <end position="621"/>
    </location>
</feature>
<accession>A0AAW1SFA1</accession>
<comment type="caution">
    <text evidence="12">The sequence shown here is derived from an EMBL/GenBank/DDBJ whole genome shotgun (WGS) entry which is preliminary data.</text>
</comment>
<keyword evidence="4 10" id="KW-0812">Transmembrane</keyword>
<dbReference type="GO" id="GO:0006874">
    <property type="term" value="P:intracellular calcium ion homeostasis"/>
    <property type="evidence" value="ECO:0007669"/>
    <property type="project" value="TreeGrafter"/>
</dbReference>
<dbReference type="InterPro" id="IPR004713">
    <property type="entry name" value="CaH_exchang"/>
</dbReference>
<dbReference type="GO" id="GO:0012505">
    <property type="term" value="C:endomembrane system"/>
    <property type="evidence" value="ECO:0007669"/>
    <property type="project" value="UniProtKB-SubCell"/>
</dbReference>
<dbReference type="InterPro" id="IPR011992">
    <property type="entry name" value="EF-hand-dom_pair"/>
</dbReference>
<comment type="subcellular location">
    <subcellularLocation>
        <location evidence="1">Endomembrane system</location>
        <topology evidence="1">Multi-pass membrane protein</topology>
    </subcellularLocation>
</comment>
<evidence type="ECO:0000256" key="9">
    <source>
        <dbReference type="SAM" id="MobiDB-lite"/>
    </source>
</evidence>
<dbReference type="Pfam" id="PF03775">
    <property type="entry name" value="MinC_C"/>
    <property type="match status" value="1"/>
</dbReference>
<evidence type="ECO:0000313" key="12">
    <source>
        <dbReference type="EMBL" id="KAK9844780.1"/>
    </source>
</evidence>
<dbReference type="InterPro" id="IPR005526">
    <property type="entry name" value="Septum_form_inhib_MinC_C"/>
</dbReference>
<dbReference type="AlphaFoldDB" id="A0AAW1SFA1"/>
<evidence type="ECO:0000256" key="3">
    <source>
        <dbReference type="ARBA" id="ARBA00022449"/>
    </source>
</evidence>
<dbReference type="Gene3D" id="1.20.1420.30">
    <property type="entry name" value="NCX, central ion-binding region"/>
    <property type="match status" value="1"/>
</dbReference>
<dbReference type="Gene3D" id="1.10.238.10">
    <property type="entry name" value="EF-hand"/>
    <property type="match status" value="1"/>
</dbReference>
<dbReference type="InterPro" id="IPR004837">
    <property type="entry name" value="NaCa_Exmemb"/>
</dbReference>
<feature type="domain" description="EF-hand" evidence="11">
    <location>
        <begin position="484"/>
        <end position="519"/>
    </location>
</feature>
<feature type="compositionally biased region" description="Low complexity" evidence="9">
    <location>
        <begin position="597"/>
        <end position="608"/>
    </location>
</feature>
<keyword evidence="13" id="KW-1185">Reference proteome</keyword>
<dbReference type="SUPFAM" id="SSF63848">
    <property type="entry name" value="Cell-division inhibitor MinC, C-terminal domain"/>
    <property type="match status" value="1"/>
</dbReference>
<dbReference type="GO" id="GO:0000902">
    <property type="term" value="P:cell morphogenesis"/>
    <property type="evidence" value="ECO:0007669"/>
    <property type="project" value="InterPro"/>
</dbReference>
<evidence type="ECO:0000256" key="8">
    <source>
        <dbReference type="ARBA" id="ARBA00023136"/>
    </source>
</evidence>
<dbReference type="InterPro" id="IPR036145">
    <property type="entry name" value="MinC_C_sf"/>
</dbReference>
<keyword evidence="2" id="KW-0813">Transport</keyword>
<feature type="transmembrane region" description="Helical" evidence="10">
    <location>
        <begin position="765"/>
        <end position="785"/>
    </location>
</feature>
<dbReference type="Proteomes" id="UP001438707">
    <property type="component" value="Unassembled WGS sequence"/>
</dbReference>
<feature type="region of interest" description="Disordered" evidence="9">
    <location>
        <begin position="597"/>
        <end position="628"/>
    </location>
</feature>
<dbReference type="InterPro" id="IPR016098">
    <property type="entry name" value="CAP/MinC_C"/>
</dbReference>
<dbReference type="InterPro" id="IPR002048">
    <property type="entry name" value="EF_hand_dom"/>
</dbReference>
<name>A0AAW1SFA1_9CHLO</name>
<feature type="transmembrane region" description="Helical" evidence="10">
    <location>
        <begin position="737"/>
        <end position="758"/>
    </location>
</feature>
<evidence type="ECO:0000256" key="4">
    <source>
        <dbReference type="ARBA" id="ARBA00022692"/>
    </source>
</evidence>
<feature type="transmembrane region" description="Helical" evidence="10">
    <location>
        <begin position="420"/>
        <end position="442"/>
    </location>
</feature>
<evidence type="ECO:0000256" key="1">
    <source>
        <dbReference type="ARBA" id="ARBA00004127"/>
    </source>
</evidence>
<dbReference type="GO" id="GO:0005774">
    <property type="term" value="C:vacuolar membrane"/>
    <property type="evidence" value="ECO:0007669"/>
    <property type="project" value="UniProtKB-ARBA"/>
</dbReference>
<dbReference type="PANTHER" id="PTHR31503:SF36">
    <property type="entry name" value="SODIUM_CALCIUM EXCHANGER MEMBRANE REGION DOMAIN-CONTAINING PROTEIN"/>
    <property type="match status" value="1"/>
</dbReference>
<keyword evidence="6 10" id="KW-1133">Transmembrane helix</keyword>
<dbReference type="Pfam" id="PF13202">
    <property type="entry name" value="EF-hand_5"/>
    <property type="match status" value="1"/>
</dbReference>
<feature type="transmembrane region" description="Helical" evidence="10">
    <location>
        <begin position="674"/>
        <end position="696"/>
    </location>
</feature>
<gene>
    <name evidence="12" type="ORF">WJX74_006798</name>
</gene>
<feature type="transmembrane region" description="Helical" evidence="10">
    <location>
        <begin position="332"/>
        <end position="357"/>
    </location>
</feature>
<dbReference type="SMART" id="SM00054">
    <property type="entry name" value="EFh"/>
    <property type="match status" value="1"/>
</dbReference>
<feature type="transmembrane region" description="Helical" evidence="10">
    <location>
        <begin position="298"/>
        <end position="320"/>
    </location>
</feature>
<dbReference type="PROSITE" id="PS50222">
    <property type="entry name" value="EF_HAND_2"/>
    <property type="match status" value="1"/>
</dbReference>
<keyword evidence="8 10" id="KW-0472">Membrane</keyword>
<sequence>MNLVSPQSPRDLTKLSLTLPAHSCSAKHRLRFPASARGTRFRAFINGASLPVVAVAQAHRAPGSAPRDSSLVPKQSNSLFVQESLQSGSHTRHTGSIVVLGDCERGSTVQAEGDVLIFGKLQGQVRAGCSGNCQARVAAIHMQPERLSIAGRELQSVPEAAALLPQIASFDVSSQQVRLQPLSGPEQIAAATQPKDQECEEAAGSWASTPLAAAARLQETSAAGRQQISRFGSLLAASLGIGLLIAPFSILSFVFNVSDTSLYGSIVEVLVYTYILLQGAEQLSDGSEGLLEVSDPGFIGGLVLPILGALPDALIIVQSGMGGSGDAVKEQVALGIGALAGSTVALLTIGWGGSLLVGRCDLDTEGTAINKKLTRPWDLLKTGVTTEADVSQGAIAMIAAVLVYFIVQVPVWFGDVDDPRAALLGAEAALGMVVLYCGYQVWYPEVQQRKISAAKQKRQRMVAVRAIAERSKPYGRLLRSNGGVDGATVSSIFDQFDEDGDGQITPAELRALLLGLSLPEQQPSQNVDQDMQYWMQEVTGCVGDQCSITTISKPDFARTLSRWVGEKRSLTMPKPREIGQEQMMAELHAEVEPNLDGSLDAASASSDPAPDEFDESDDEDDAAAREGPQLSTTQLAWASVGRLLVGITVCAIFSDPLVDALGVFSKASGIPPFFVAFVLTPLGSSAGELISCVRFASKRRQKNISLTFSNIYGSVTMNNSLCLGIFLLIIYSRHLEWVYSSEVTVVVGCTVLVGLLASSRRTFKSIWAVPVIAAYPLSIFAVWWLDKTLGWQ</sequence>
<reference evidence="12 13" key="1">
    <citation type="journal article" date="2024" name="Nat. Commun.">
        <title>Phylogenomics reveals the evolutionary origins of lichenization in chlorophyte algae.</title>
        <authorList>
            <person name="Puginier C."/>
            <person name="Libourel C."/>
            <person name="Otte J."/>
            <person name="Skaloud P."/>
            <person name="Haon M."/>
            <person name="Grisel S."/>
            <person name="Petersen M."/>
            <person name="Berrin J.G."/>
            <person name="Delaux P.M."/>
            <person name="Dal Grande F."/>
            <person name="Keller J."/>
        </authorList>
    </citation>
    <scope>NUCLEOTIDE SEQUENCE [LARGE SCALE GENOMIC DNA]</scope>
    <source>
        <strain evidence="12 13">SAG 2145</strain>
    </source>
</reference>
<evidence type="ECO:0000256" key="2">
    <source>
        <dbReference type="ARBA" id="ARBA00022448"/>
    </source>
</evidence>
<feature type="transmembrane region" description="Helical" evidence="10">
    <location>
        <begin position="708"/>
        <end position="731"/>
    </location>
</feature>